<gene>
    <name evidence="1" type="ORF">SRO942_LOCUS50173</name>
</gene>
<proteinExistence type="predicted"/>
<comment type="caution">
    <text evidence="1">The sequence shown here is derived from an EMBL/GenBank/DDBJ whole genome shotgun (WGS) entry which is preliminary data.</text>
</comment>
<accession>A0A8S2ZYV9</accession>
<dbReference type="AlphaFoldDB" id="A0A8S2ZYV9"/>
<reference evidence="1" key="1">
    <citation type="submission" date="2021-02" db="EMBL/GenBank/DDBJ databases">
        <authorList>
            <person name="Nowell W R."/>
        </authorList>
    </citation>
    <scope>NUCLEOTIDE SEQUENCE</scope>
</reference>
<feature type="non-terminal residue" evidence="1">
    <location>
        <position position="1"/>
    </location>
</feature>
<dbReference type="Proteomes" id="UP000681722">
    <property type="component" value="Unassembled WGS sequence"/>
</dbReference>
<evidence type="ECO:0000313" key="2">
    <source>
        <dbReference type="Proteomes" id="UP000681722"/>
    </source>
</evidence>
<feature type="non-terminal residue" evidence="1">
    <location>
        <position position="136"/>
    </location>
</feature>
<protein>
    <submittedName>
        <fullName evidence="1">Uncharacterized protein</fullName>
    </submittedName>
</protein>
<name>A0A8S2ZYV9_9BILA</name>
<dbReference type="OrthoDB" id="6133115at2759"/>
<dbReference type="EMBL" id="CAJOBC010140000">
    <property type="protein sequence ID" value="CAF4642273.1"/>
    <property type="molecule type" value="Genomic_DNA"/>
</dbReference>
<sequence length="136" mass="15156">VDTIIIPSTSNSLRESIIERSGIDIKSLKYNQNQQKATVMLIETNSGKLPSKTILFSNWTPSGTYISSDDILRKSIQVFISKSTQYAITHLQSKSIAFTVPEAYEKEEVVAEMMLMEAKHQIAKSSSLTVLFVLSP</sequence>
<organism evidence="1 2">
    <name type="scientific">Didymodactylos carnosus</name>
    <dbReference type="NCBI Taxonomy" id="1234261"/>
    <lineage>
        <taxon>Eukaryota</taxon>
        <taxon>Metazoa</taxon>
        <taxon>Spiralia</taxon>
        <taxon>Gnathifera</taxon>
        <taxon>Rotifera</taxon>
        <taxon>Eurotatoria</taxon>
        <taxon>Bdelloidea</taxon>
        <taxon>Philodinida</taxon>
        <taxon>Philodinidae</taxon>
        <taxon>Didymodactylos</taxon>
    </lineage>
</organism>
<evidence type="ECO:0000313" key="1">
    <source>
        <dbReference type="EMBL" id="CAF4642273.1"/>
    </source>
</evidence>